<dbReference type="Gene3D" id="1.10.10.60">
    <property type="entry name" value="Homeodomain-like"/>
    <property type="match status" value="2"/>
</dbReference>
<dbReference type="FunFam" id="1.10.10.60:FF:000010">
    <property type="entry name" value="Transcriptional activator Myb isoform A"/>
    <property type="match status" value="1"/>
</dbReference>
<reference evidence="6" key="1">
    <citation type="submission" date="2021-01" db="EMBL/GenBank/DDBJ databases">
        <authorList>
            <person name="Corre E."/>
            <person name="Pelletier E."/>
            <person name="Niang G."/>
            <person name="Scheremetjew M."/>
            <person name="Finn R."/>
            <person name="Kale V."/>
            <person name="Holt S."/>
            <person name="Cochrane G."/>
            <person name="Meng A."/>
            <person name="Brown T."/>
            <person name="Cohen L."/>
        </authorList>
    </citation>
    <scope>NUCLEOTIDE SEQUENCE</scope>
    <source>
        <strain evidence="6">308</strain>
    </source>
</reference>
<evidence type="ECO:0000256" key="3">
    <source>
        <dbReference type="SAM" id="MobiDB-lite"/>
    </source>
</evidence>
<feature type="region of interest" description="Disordered" evidence="3">
    <location>
        <begin position="241"/>
        <end position="263"/>
    </location>
</feature>
<dbReference type="GO" id="GO:0000981">
    <property type="term" value="F:DNA-binding transcription factor activity, RNA polymerase II-specific"/>
    <property type="evidence" value="ECO:0007669"/>
    <property type="project" value="TreeGrafter"/>
</dbReference>
<name>A0A7S1G206_9STRA</name>
<feature type="domain" description="Myb-like" evidence="4">
    <location>
        <begin position="103"/>
        <end position="153"/>
    </location>
</feature>
<feature type="region of interest" description="Disordered" evidence="3">
    <location>
        <begin position="1"/>
        <end position="57"/>
    </location>
</feature>
<evidence type="ECO:0000259" key="5">
    <source>
        <dbReference type="PROSITE" id="PS51294"/>
    </source>
</evidence>
<organism evidence="6">
    <name type="scientific">Corethron hystrix</name>
    <dbReference type="NCBI Taxonomy" id="216773"/>
    <lineage>
        <taxon>Eukaryota</taxon>
        <taxon>Sar</taxon>
        <taxon>Stramenopiles</taxon>
        <taxon>Ochrophyta</taxon>
        <taxon>Bacillariophyta</taxon>
        <taxon>Coscinodiscophyceae</taxon>
        <taxon>Corethrophycidae</taxon>
        <taxon>Corethrales</taxon>
        <taxon>Corethraceae</taxon>
        <taxon>Corethron</taxon>
    </lineage>
</organism>
<feature type="domain" description="Myb-like" evidence="4">
    <location>
        <begin position="51"/>
        <end position="102"/>
    </location>
</feature>
<dbReference type="Pfam" id="PF13921">
    <property type="entry name" value="Myb_DNA-bind_6"/>
    <property type="match status" value="1"/>
</dbReference>
<proteinExistence type="predicted"/>
<dbReference type="PROSITE" id="PS50090">
    <property type="entry name" value="MYB_LIKE"/>
    <property type="match status" value="2"/>
</dbReference>
<dbReference type="EMBL" id="HBFR01038412">
    <property type="protein sequence ID" value="CAD8900802.1"/>
    <property type="molecule type" value="Transcribed_RNA"/>
</dbReference>
<dbReference type="SUPFAM" id="SSF46689">
    <property type="entry name" value="Homeodomain-like"/>
    <property type="match status" value="1"/>
</dbReference>
<dbReference type="InterPro" id="IPR017930">
    <property type="entry name" value="Myb_dom"/>
</dbReference>
<protein>
    <submittedName>
        <fullName evidence="6">Uncharacterized protein</fullName>
    </submittedName>
</protein>
<dbReference type="PANTHER" id="PTHR45614:SF25">
    <property type="entry name" value="MYB PROTEIN"/>
    <property type="match status" value="1"/>
</dbReference>
<keyword evidence="1" id="KW-0677">Repeat</keyword>
<evidence type="ECO:0000313" key="6">
    <source>
        <dbReference type="EMBL" id="CAD8900802.1"/>
    </source>
</evidence>
<accession>A0A7S1G206</accession>
<dbReference type="PROSITE" id="PS51294">
    <property type="entry name" value="HTH_MYB"/>
    <property type="match status" value="2"/>
</dbReference>
<evidence type="ECO:0000259" key="4">
    <source>
        <dbReference type="PROSITE" id="PS50090"/>
    </source>
</evidence>
<dbReference type="PANTHER" id="PTHR45614">
    <property type="entry name" value="MYB PROTEIN-RELATED"/>
    <property type="match status" value="1"/>
</dbReference>
<gene>
    <name evidence="6" type="ORF">CHYS00102_LOCUS28019</name>
</gene>
<dbReference type="InterPro" id="IPR001005">
    <property type="entry name" value="SANT/Myb"/>
</dbReference>
<feature type="domain" description="HTH myb-type" evidence="5">
    <location>
        <begin position="51"/>
        <end position="102"/>
    </location>
</feature>
<feature type="domain" description="HTH myb-type" evidence="5">
    <location>
        <begin position="103"/>
        <end position="157"/>
    </location>
</feature>
<dbReference type="SMART" id="SM00717">
    <property type="entry name" value="SANT"/>
    <property type="match status" value="2"/>
</dbReference>
<sequence length="380" mass="41953">MNASSLPRHPVATRTSTSGHDSHGAFPPAKSRPAQVTPSKFDGPSEEKKKTSTVTKRSWTEIEDEQLKNLVKQHGLSNWTTVADSLDGRTGKQCRERWTNHLNPGIKKGNWTDEEDRIIIEKQAELGNQWSKITEYLQGRTDNAVKNRWHSTMRSRSRNNTSHTSQVSSVNAPINITSSGHHLNPNAPANLNKRPHPAGHLNVAPKPMLAIPSFPNSTNPQLHLRKKRPNREAGYLPGAMSLKKHRPPQISIPNVPSSDSGDHVRLDDSLDPLLPFPLKPGDGEICPLTPASEKNFFNCRILSPMLSPPLVMADTHVPVTPNCMLSPLGSCMTPLPETALDEYYKSIESGSRIGTDASNKFELLSPAPLHFSTATRFQQS</sequence>
<dbReference type="AlphaFoldDB" id="A0A7S1G206"/>
<dbReference type="InterPro" id="IPR009057">
    <property type="entry name" value="Homeodomain-like_sf"/>
</dbReference>
<dbReference type="GO" id="GO:0000978">
    <property type="term" value="F:RNA polymerase II cis-regulatory region sequence-specific DNA binding"/>
    <property type="evidence" value="ECO:0007669"/>
    <property type="project" value="TreeGrafter"/>
</dbReference>
<dbReference type="InterPro" id="IPR050560">
    <property type="entry name" value="MYB_TF"/>
</dbReference>
<evidence type="ECO:0000256" key="2">
    <source>
        <dbReference type="ARBA" id="ARBA00023125"/>
    </source>
</evidence>
<evidence type="ECO:0000256" key="1">
    <source>
        <dbReference type="ARBA" id="ARBA00022737"/>
    </source>
</evidence>
<keyword evidence="2" id="KW-0238">DNA-binding</keyword>
<dbReference type="GO" id="GO:0005634">
    <property type="term" value="C:nucleus"/>
    <property type="evidence" value="ECO:0007669"/>
    <property type="project" value="TreeGrafter"/>
</dbReference>
<dbReference type="CDD" id="cd00167">
    <property type="entry name" value="SANT"/>
    <property type="match status" value="2"/>
</dbReference>